<sequence length="373" mass="42267">MKNCGLAFRFTLICFLLRYDARAEHRYRRIPRELDGARYCDFDEARKDYNATDLLQCIDELAVDLADRESGGLTNGRGQKNGSTGRQISFMDVFSGIFNDAATSDQSNPQPTSVYQQSNYPSGTVALSPGFQLNLLDALSTISRHDDHKCVPRILCEMASGRLPGRSLGKRGSGFFEFLGRNVFTDWLTKIDVAAASPLLYFGRAMILGYSNRGNSRACYEAYPKCPRDMNGLIYYLNNYNGGFFRLFSRFHGGKYRGYGRVTGQRVGSQSKIEVRERIVAGTSNEHIRDEPTRKEIQFPIANQYQQYLKEREYPMYDSNLKSANEIIFPGQSDSNREPAINSLKTGTLKSESNTWQKDNIAFFPKVTPPRTH</sequence>
<evidence type="ECO:0000256" key="1">
    <source>
        <dbReference type="SAM" id="SignalP"/>
    </source>
</evidence>
<feature type="chain" id="PRO_5046184025" evidence="1">
    <location>
        <begin position="24"/>
        <end position="373"/>
    </location>
</feature>
<dbReference type="Proteomes" id="UP001642520">
    <property type="component" value="Unassembled WGS sequence"/>
</dbReference>
<organism evidence="2 3">
    <name type="scientific">Xylocopa violacea</name>
    <name type="common">Violet carpenter bee</name>
    <name type="synonym">Apis violacea</name>
    <dbReference type="NCBI Taxonomy" id="135666"/>
    <lineage>
        <taxon>Eukaryota</taxon>
        <taxon>Metazoa</taxon>
        <taxon>Ecdysozoa</taxon>
        <taxon>Arthropoda</taxon>
        <taxon>Hexapoda</taxon>
        <taxon>Insecta</taxon>
        <taxon>Pterygota</taxon>
        <taxon>Neoptera</taxon>
        <taxon>Endopterygota</taxon>
        <taxon>Hymenoptera</taxon>
        <taxon>Apocrita</taxon>
        <taxon>Aculeata</taxon>
        <taxon>Apoidea</taxon>
        <taxon>Anthophila</taxon>
        <taxon>Apidae</taxon>
        <taxon>Xylocopa</taxon>
        <taxon>Xylocopa</taxon>
    </lineage>
</organism>
<name>A0ABP1N8D8_XYLVO</name>
<reference evidence="2 3" key="1">
    <citation type="submission" date="2024-08" db="EMBL/GenBank/DDBJ databases">
        <authorList>
            <person name="Will J Nash"/>
            <person name="Angela Man"/>
            <person name="Seanna McTaggart"/>
            <person name="Kendall Baker"/>
            <person name="Tom Barker"/>
            <person name="Leah Catchpole"/>
            <person name="Alex Durrant"/>
            <person name="Karim Gharbi"/>
            <person name="Naomi Irish"/>
            <person name="Gemy Kaithakottil"/>
            <person name="Debby Ku"/>
            <person name="Aaliyah Providence"/>
            <person name="Felix Shaw"/>
            <person name="David Swarbreck"/>
            <person name="Chris Watkins"/>
            <person name="Ann M. McCartney"/>
            <person name="Giulio Formenti"/>
            <person name="Alice Mouton"/>
            <person name="Noel Vella"/>
            <person name="Bjorn M von Reumont"/>
            <person name="Adriana Vella"/>
            <person name="Wilfried Haerty"/>
        </authorList>
    </citation>
    <scope>NUCLEOTIDE SEQUENCE [LARGE SCALE GENOMIC DNA]</scope>
</reference>
<dbReference type="EMBL" id="CAXAJV020001287">
    <property type="protein sequence ID" value="CAL7936561.1"/>
    <property type="molecule type" value="Genomic_DNA"/>
</dbReference>
<accession>A0ABP1N8D8</accession>
<keyword evidence="1" id="KW-0732">Signal</keyword>
<evidence type="ECO:0000313" key="3">
    <source>
        <dbReference type="Proteomes" id="UP001642520"/>
    </source>
</evidence>
<keyword evidence="3" id="KW-1185">Reference proteome</keyword>
<feature type="signal peptide" evidence="1">
    <location>
        <begin position="1"/>
        <end position="23"/>
    </location>
</feature>
<comment type="caution">
    <text evidence="2">The sequence shown here is derived from an EMBL/GenBank/DDBJ whole genome shotgun (WGS) entry which is preliminary data.</text>
</comment>
<protein>
    <submittedName>
        <fullName evidence="2">Uncharacterized protein</fullName>
    </submittedName>
</protein>
<evidence type="ECO:0000313" key="2">
    <source>
        <dbReference type="EMBL" id="CAL7936561.1"/>
    </source>
</evidence>
<gene>
    <name evidence="2" type="ORF">XYLVIOL_LOCUS2230</name>
</gene>
<proteinExistence type="predicted"/>